<comment type="caution">
    <text evidence="2">The sequence shown here is derived from an EMBL/GenBank/DDBJ whole genome shotgun (WGS) entry which is preliminary data.</text>
</comment>
<evidence type="ECO:0000313" key="2">
    <source>
        <dbReference type="EMBL" id="GAG23957.1"/>
    </source>
</evidence>
<protein>
    <submittedName>
        <fullName evidence="2">Uncharacterized protein</fullName>
    </submittedName>
</protein>
<sequence>MEITVGVFDENDGCISNKAYAYGQSPEGHKIRCQIYSLHHYEGKKDREGQGKNCNQGRGKISHKEKEHEYD</sequence>
<organism evidence="2">
    <name type="scientific">marine sediment metagenome</name>
    <dbReference type="NCBI Taxonomy" id="412755"/>
    <lineage>
        <taxon>unclassified sequences</taxon>
        <taxon>metagenomes</taxon>
        <taxon>ecological metagenomes</taxon>
    </lineage>
</organism>
<dbReference type="EMBL" id="BARS01034589">
    <property type="protein sequence ID" value="GAG23957.1"/>
    <property type="molecule type" value="Genomic_DNA"/>
</dbReference>
<name>X0WL84_9ZZZZ</name>
<evidence type="ECO:0000256" key="1">
    <source>
        <dbReference type="SAM" id="MobiDB-lite"/>
    </source>
</evidence>
<accession>X0WL84</accession>
<dbReference type="AlphaFoldDB" id="X0WL84"/>
<feature type="compositionally biased region" description="Basic and acidic residues" evidence="1">
    <location>
        <begin position="62"/>
        <end position="71"/>
    </location>
</feature>
<gene>
    <name evidence="2" type="ORF">S01H1_53411</name>
</gene>
<proteinExistence type="predicted"/>
<feature type="region of interest" description="Disordered" evidence="1">
    <location>
        <begin position="44"/>
        <end position="71"/>
    </location>
</feature>
<reference evidence="2" key="1">
    <citation type="journal article" date="2014" name="Front. Microbiol.">
        <title>High frequency of phylogenetically diverse reductive dehalogenase-homologous genes in deep subseafloor sedimentary metagenomes.</title>
        <authorList>
            <person name="Kawai M."/>
            <person name="Futagami T."/>
            <person name="Toyoda A."/>
            <person name="Takaki Y."/>
            <person name="Nishi S."/>
            <person name="Hori S."/>
            <person name="Arai W."/>
            <person name="Tsubouchi T."/>
            <person name="Morono Y."/>
            <person name="Uchiyama I."/>
            <person name="Ito T."/>
            <person name="Fujiyama A."/>
            <person name="Inagaki F."/>
            <person name="Takami H."/>
        </authorList>
    </citation>
    <scope>NUCLEOTIDE SEQUENCE</scope>
    <source>
        <strain evidence="2">Expedition CK06-06</strain>
    </source>
</reference>